<organism evidence="1 2">
    <name type="scientific">Henosepilachna vigintioctopunctata</name>
    <dbReference type="NCBI Taxonomy" id="420089"/>
    <lineage>
        <taxon>Eukaryota</taxon>
        <taxon>Metazoa</taxon>
        <taxon>Ecdysozoa</taxon>
        <taxon>Arthropoda</taxon>
        <taxon>Hexapoda</taxon>
        <taxon>Insecta</taxon>
        <taxon>Pterygota</taxon>
        <taxon>Neoptera</taxon>
        <taxon>Endopterygota</taxon>
        <taxon>Coleoptera</taxon>
        <taxon>Polyphaga</taxon>
        <taxon>Cucujiformia</taxon>
        <taxon>Coccinelloidea</taxon>
        <taxon>Coccinellidae</taxon>
        <taxon>Epilachninae</taxon>
        <taxon>Epilachnini</taxon>
        <taxon>Henosepilachna</taxon>
    </lineage>
</organism>
<sequence>MTLLVLSDSYKLQYNSLVKVHLGNTFVSCSEKNVEPICLYQYYWRHVSSALCIMCQWDQLFHLNHL</sequence>
<reference evidence="1 2" key="1">
    <citation type="submission" date="2023-03" db="EMBL/GenBank/DDBJ databases">
        <title>Genome insight into feeding habits of ladybird beetles.</title>
        <authorList>
            <person name="Li H.-S."/>
            <person name="Huang Y.-H."/>
            <person name="Pang H."/>
        </authorList>
    </citation>
    <scope>NUCLEOTIDE SEQUENCE [LARGE SCALE GENOMIC DNA]</scope>
    <source>
        <strain evidence="1">SYSU_2023b</strain>
        <tissue evidence="1">Whole body</tissue>
    </source>
</reference>
<accession>A0AAW1U301</accession>
<protein>
    <submittedName>
        <fullName evidence="1">Uncharacterized protein</fullName>
    </submittedName>
</protein>
<evidence type="ECO:0000313" key="1">
    <source>
        <dbReference type="EMBL" id="KAK9875310.1"/>
    </source>
</evidence>
<dbReference type="EMBL" id="JARQZJ010000033">
    <property type="protein sequence ID" value="KAK9875310.1"/>
    <property type="molecule type" value="Genomic_DNA"/>
</dbReference>
<dbReference type="AlphaFoldDB" id="A0AAW1U301"/>
<proteinExistence type="predicted"/>
<keyword evidence="2" id="KW-1185">Reference proteome</keyword>
<gene>
    <name evidence="1" type="ORF">WA026_007706</name>
</gene>
<comment type="caution">
    <text evidence="1">The sequence shown here is derived from an EMBL/GenBank/DDBJ whole genome shotgun (WGS) entry which is preliminary data.</text>
</comment>
<name>A0AAW1U301_9CUCU</name>
<dbReference type="Proteomes" id="UP001431783">
    <property type="component" value="Unassembled WGS sequence"/>
</dbReference>
<evidence type="ECO:0000313" key="2">
    <source>
        <dbReference type="Proteomes" id="UP001431783"/>
    </source>
</evidence>